<reference evidence="1" key="1">
    <citation type="submission" date="2023-01" db="EMBL/GenBank/DDBJ databases">
        <title>The chitinases involved in constricting ring structure development in the nematode-trapping fungus Drechslerella dactyloides.</title>
        <authorList>
            <person name="Wang R."/>
            <person name="Zhang L."/>
            <person name="Tang P."/>
            <person name="Li S."/>
            <person name="Liang L."/>
        </authorList>
    </citation>
    <scope>NUCLEOTIDE SEQUENCE</scope>
    <source>
        <strain evidence="1">YMF1.00031</strain>
    </source>
</reference>
<evidence type="ECO:0000313" key="2">
    <source>
        <dbReference type="Proteomes" id="UP001221413"/>
    </source>
</evidence>
<sequence length="64" mass="6742">MATIAAPIQQSEIALPAPEPGVLASCLAPAGCYRSQQRRHLARIVKVQGPSIQIRSPPNPEAKG</sequence>
<name>A0AAD6IYQ1_DREDA</name>
<dbReference type="EMBL" id="JAQGDS010000005">
    <property type="protein sequence ID" value="KAJ6260434.1"/>
    <property type="molecule type" value="Genomic_DNA"/>
</dbReference>
<dbReference type="AlphaFoldDB" id="A0AAD6IYQ1"/>
<dbReference type="Proteomes" id="UP001221413">
    <property type="component" value="Unassembled WGS sequence"/>
</dbReference>
<accession>A0AAD6IYQ1</accession>
<keyword evidence="2" id="KW-1185">Reference proteome</keyword>
<gene>
    <name evidence="1" type="ORF">Dda_4660</name>
</gene>
<proteinExistence type="predicted"/>
<comment type="caution">
    <text evidence="1">The sequence shown here is derived from an EMBL/GenBank/DDBJ whole genome shotgun (WGS) entry which is preliminary data.</text>
</comment>
<protein>
    <submittedName>
        <fullName evidence="1">Uncharacterized protein</fullName>
    </submittedName>
</protein>
<evidence type="ECO:0000313" key="1">
    <source>
        <dbReference type="EMBL" id="KAJ6260434.1"/>
    </source>
</evidence>
<organism evidence="1 2">
    <name type="scientific">Drechslerella dactyloides</name>
    <name type="common">Nematode-trapping fungus</name>
    <name type="synonym">Arthrobotrys dactyloides</name>
    <dbReference type="NCBI Taxonomy" id="74499"/>
    <lineage>
        <taxon>Eukaryota</taxon>
        <taxon>Fungi</taxon>
        <taxon>Dikarya</taxon>
        <taxon>Ascomycota</taxon>
        <taxon>Pezizomycotina</taxon>
        <taxon>Orbiliomycetes</taxon>
        <taxon>Orbiliales</taxon>
        <taxon>Orbiliaceae</taxon>
        <taxon>Drechslerella</taxon>
    </lineage>
</organism>